<proteinExistence type="predicted"/>
<sequence length="65" mass="6069">MRGTNGPTAGVGAAADGLGADDRLGDAPTPLGAGDRFGDAAAPVSAGRGAGTLAVGRYVDDGRGA</sequence>
<feature type="region of interest" description="Disordered" evidence="1">
    <location>
        <begin position="1"/>
        <end position="47"/>
    </location>
</feature>
<keyword evidence="3" id="KW-1185">Reference proteome</keyword>
<name>A0A8J3KG96_9ACTN</name>
<comment type="caution">
    <text evidence="2">The sequence shown here is derived from an EMBL/GenBank/DDBJ whole genome shotgun (WGS) entry which is preliminary data.</text>
</comment>
<accession>A0A8J3KG96</accession>
<reference evidence="2 3" key="1">
    <citation type="submission" date="2021-01" db="EMBL/GenBank/DDBJ databases">
        <title>Whole genome shotgun sequence of Catellatospora citrea NBRC 14495.</title>
        <authorList>
            <person name="Komaki H."/>
            <person name="Tamura T."/>
        </authorList>
    </citation>
    <scope>NUCLEOTIDE SEQUENCE [LARGE SCALE GENOMIC DNA]</scope>
    <source>
        <strain evidence="2 3">NBRC 14495</strain>
    </source>
</reference>
<evidence type="ECO:0000256" key="1">
    <source>
        <dbReference type="SAM" id="MobiDB-lite"/>
    </source>
</evidence>
<evidence type="ECO:0000313" key="3">
    <source>
        <dbReference type="Proteomes" id="UP000659904"/>
    </source>
</evidence>
<protein>
    <submittedName>
        <fullName evidence="2">Uncharacterized protein</fullName>
    </submittedName>
</protein>
<dbReference type="EMBL" id="BONH01000053">
    <property type="protein sequence ID" value="GIG02438.1"/>
    <property type="molecule type" value="Genomic_DNA"/>
</dbReference>
<gene>
    <name evidence="2" type="ORF">Cci01nite_75310</name>
</gene>
<organism evidence="2 3">
    <name type="scientific">Catellatospora citrea</name>
    <dbReference type="NCBI Taxonomy" id="53366"/>
    <lineage>
        <taxon>Bacteria</taxon>
        <taxon>Bacillati</taxon>
        <taxon>Actinomycetota</taxon>
        <taxon>Actinomycetes</taxon>
        <taxon>Micromonosporales</taxon>
        <taxon>Micromonosporaceae</taxon>
        <taxon>Catellatospora</taxon>
    </lineage>
</organism>
<dbReference type="AlphaFoldDB" id="A0A8J3KG96"/>
<evidence type="ECO:0000313" key="2">
    <source>
        <dbReference type="EMBL" id="GIG02438.1"/>
    </source>
</evidence>
<dbReference type="Proteomes" id="UP000659904">
    <property type="component" value="Unassembled WGS sequence"/>
</dbReference>